<evidence type="ECO:0000313" key="2">
    <source>
        <dbReference type="Proteomes" id="UP000712600"/>
    </source>
</evidence>
<organism evidence="1 2">
    <name type="scientific">Brassica cretica</name>
    <name type="common">Mustard</name>
    <dbReference type="NCBI Taxonomy" id="69181"/>
    <lineage>
        <taxon>Eukaryota</taxon>
        <taxon>Viridiplantae</taxon>
        <taxon>Streptophyta</taxon>
        <taxon>Embryophyta</taxon>
        <taxon>Tracheophyta</taxon>
        <taxon>Spermatophyta</taxon>
        <taxon>Magnoliopsida</taxon>
        <taxon>eudicotyledons</taxon>
        <taxon>Gunneridae</taxon>
        <taxon>Pentapetalae</taxon>
        <taxon>rosids</taxon>
        <taxon>malvids</taxon>
        <taxon>Brassicales</taxon>
        <taxon>Brassicaceae</taxon>
        <taxon>Brassiceae</taxon>
        <taxon>Brassica</taxon>
    </lineage>
</organism>
<proteinExistence type="predicted"/>
<name>A0A8S9SPV1_BRACR</name>
<dbReference type="EMBL" id="QGKX02000004">
    <property type="protein sequence ID" value="KAF3602060.1"/>
    <property type="molecule type" value="Genomic_DNA"/>
</dbReference>
<comment type="caution">
    <text evidence="1">The sequence shown here is derived from an EMBL/GenBank/DDBJ whole genome shotgun (WGS) entry which is preliminary data.</text>
</comment>
<dbReference type="AlphaFoldDB" id="A0A8S9SPV1"/>
<protein>
    <submittedName>
        <fullName evidence="1">Uncharacterized protein</fullName>
    </submittedName>
</protein>
<accession>A0A8S9SPV1</accession>
<dbReference type="Proteomes" id="UP000712600">
    <property type="component" value="Unassembled WGS sequence"/>
</dbReference>
<evidence type="ECO:0000313" key="1">
    <source>
        <dbReference type="EMBL" id="KAF3602060.1"/>
    </source>
</evidence>
<gene>
    <name evidence="1" type="ORF">F2Q69_00034053</name>
</gene>
<sequence>MLQKLSSTRLTFHSWMQLLNWPSTAPVRPLRILRSVAVQEIVYNLWAEKNNRIFKNKVLTTSELFKIVDRQVRNTISAHKTRKHFKNLMAVWLF</sequence>
<reference evidence="1" key="1">
    <citation type="submission" date="2019-12" db="EMBL/GenBank/DDBJ databases">
        <title>Genome sequencing and annotation of Brassica cretica.</title>
        <authorList>
            <person name="Studholme D.J."/>
            <person name="Sarris P."/>
        </authorList>
    </citation>
    <scope>NUCLEOTIDE SEQUENCE</scope>
    <source>
        <strain evidence="1">PFS-109/04</strain>
        <tissue evidence="1">Leaf</tissue>
    </source>
</reference>